<protein>
    <submittedName>
        <fullName evidence="2">Uncharacterized protein</fullName>
    </submittedName>
</protein>
<dbReference type="RefSeq" id="WP_058726127.1">
    <property type="nucleotide sequence ID" value="NZ_LDQC01000060.1"/>
</dbReference>
<comment type="caution">
    <text evidence="2">The sequence shown here is derived from an EMBL/GenBank/DDBJ whole genome shotgun (WGS) entry which is preliminary data.</text>
</comment>
<organism evidence="2 3">
    <name type="scientific">Curtobacterium luteum</name>
    <dbReference type="NCBI Taxonomy" id="33881"/>
    <lineage>
        <taxon>Bacteria</taxon>
        <taxon>Bacillati</taxon>
        <taxon>Actinomycetota</taxon>
        <taxon>Actinomycetes</taxon>
        <taxon>Micrococcales</taxon>
        <taxon>Microbacteriaceae</taxon>
        <taxon>Curtobacterium</taxon>
    </lineage>
</organism>
<name>A0A175RP35_9MICO</name>
<evidence type="ECO:0000313" key="2">
    <source>
        <dbReference type="EMBL" id="KTR04714.1"/>
    </source>
</evidence>
<dbReference type="PATRIC" id="fig|33881.3.peg.2563"/>
<sequence>MELWGALIAVALGALAMFLRSAVLAVRPDGFGRGRLHRGAAAPWFWGANAVVVIDGVPLFGWAYLLDH</sequence>
<gene>
    <name evidence="2" type="ORF">NS184_10855</name>
</gene>
<accession>A0A175RP35</accession>
<evidence type="ECO:0000256" key="1">
    <source>
        <dbReference type="SAM" id="Phobius"/>
    </source>
</evidence>
<proteinExistence type="predicted"/>
<keyword evidence="1" id="KW-0812">Transmembrane</keyword>
<dbReference type="EMBL" id="LDQC01000060">
    <property type="protein sequence ID" value="KTR04714.1"/>
    <property type="molecule type" value="Genomic_DNA"/>
</dbReference>
<dbReference type="Proteomes" id="UP000078252">
    <property type="component" value="Unassembled WGS sequence"/>
</dbReference>
<evidence type="ECO:0000313" key="3">
    <source>
        <dbReference type="Proteomes" id="UP000078252"/>
    </source>
</evidence>
<reference evidence="2 3" key="1">
    <citation type="journal article" date="2016" name="Front. Microbiol.">
        <title>Genomic Resource of Rice Seed Associated Bacteria.</title>
        <authorList>
            <person name="Midha S."/>
            <person name="Bansal K."/>
            <person name="Sharma S."/>
            <person name="Kumar N."/>
            <person name="Patil P.P."/>
            <person name="Chaudhry V."/>
            <person name="Patil P.B."/>
        </authorList>
    </citation>
    <scope>NUCLEOTIDE SEQUENCE [LARGE SCALE GENOMIC DNA]</scope>
    <source>
        <strain evidence="2 3">NS184</strain>
    </source>
</reference>
<dbReference type="AlphaFoldDB" id="A0A175RP35"/>
<keyword evidence="1" id="KW-1133">Transmembrane helix</keyword>
<keyword evidence="1" id="KW-0472">Membrane</keyword>
<feature type="transmembrane region" description="Helical" evidence="1">
    <location>
        <begin position="44"/>
        <end position="66"/>
    </location>
</feature>